<dbReference type="EMBL" id="CP010310">
    <property type="protein sequence ID" value="AJC20912.1"/>
    <property type="molecule type" value="Genomic_DNA"/>
</dbReference>
<reference evidence="2 4" key="3">
    <citation type="submission" date="2018-06" db="EMBL/GenBank/DDBJ databases">
        <authorList>
            <consortium name="Pathogen Informatics"/>
            <person name="Doyle S."/>
        </authorList>
    </citation>
    <scope>NUCLEOTIDE SEQUENCE [LARGE SCALE GENOMIC DNA]</scope>
    <source>
        <strain evidence="2 4">NCTC13159</strain>
    </source>
</reference>
<name>A0AAJ4ZC35_PANPU</name>
<dbReference type="Proteomes" id="UP000035086">
    <property type="component" value="Chromosome"/>
</dbReference>
<sequence length="208" mass="22662">MKSQDIFLLLKLVSLSKFSDETGRGLQVDAPISGNWRDWVDGDEFDAVPAIEPRELYSVRYLALVTGISKSEVSNILARCYVSGLAKQSMSAGHPIVNTRALCEFIVFGIRYVFPVTMGEMTRGIATGLTAPIFGGELRPAGDHVPVWPDPKGGTSGLSVTPLFKTVTQAVRADPDLYAMLALVDSIRTGHPRERNLAVSKIETRLRG</sequence>
<proteinExistence type="predicted"/>
<reference evidence="1" key="2">
    <citation type="submission" date="2016-11" db="EMBL/GenBank/DDBJ databases">
        <title>Complete Genome Sequencing of Pandoraea pulmonicola DSM 16583.</title>
        <authorList>
            <person name="Chan K.-G."/>
        </authorList>
    </citation>
    <scope>NUCLEOTIDE SEQUENCE</scope>
    <source>
        <strain evidence="1">DSM 16583</strain>
    </source>
</reference>
<evidence type="ECO:0000313" key="1">
    <source>
        <dbReference type="EMBL" id="AJC20912.1"/>
    </source>
</evidence>
<dbReference type="EMBL" id="UGSJ01000001">
    <property type="protein sequence ID" value="SUA90511.1"/>
    <property type="molecule type" value="Genomic_DNA"/>
</dbReference>
<gene>
    <name evidence="2" type="ORF">NCTC13159_01994</name>
    <name evidence="1" type="ORF">RO07_11285</name>
</gene>
<keyword evidence="3" id="KW-1185">Reference proteome</keyword>
<accession>A0AAJ4ZC35</accession>
<dbReference type="Proteomes" id="UP000254589">
    <property type="component" value="Unassembled WGS sequence"/>
</dbReference>
<dbReference type="AlphaFoldDB" id="A0AAJ4ZC35"/>
<protein>
    <submittedName>
        <fullName evidence="2">Uncharacterized protein</fullName>
    </submittedName>
</protein>
<evidence type="ECO:0000313" key="3">
    <source>
        <dbReference type="Proteomes" id="UP000035086"/>
    </source>
</evidence>
<evidence type="ECO:0000313" key="4">
    <source>
        <dbReference type="Proteomes" id="UP000254589"/>
    </source>
</evidence>
<reference evidence="3" key="1">
    <citation type="submission" date="2014-12" db="EMBL/GenBank/DDBJ databases">
        <title>Complete Genome Sequencing of Pandoraea pulmonicola DSM 16583.</title>
        <authorList>
            <person name="Chan K.-G."/>
        </authorList>
    </citation>
    <scope>NUCLEOTIDE SEQUENCE [LARGE SCALE GENOMIC DNA]</scope>
    <source>
        <strain evidence="3">DSM 16583</strain>
    </source>
</reference>
<organism evidence="2 4">
    <name type="scientific">Pandoraea pulmonicola</name>
    <dbReference type="NCBI Taxonomy" id="93221"/>
    <lineage>
        <taxon>Bacteria</taxon>
        <taxon>Pseudomonadati</taxon>
        <taxon>Pseudomonadota</taxon>
        <taxon>Betaproteobacteria</taxon>
        <taxon>Burkholderiales</taxon>
        <taxon>Burkholderiaceae</taxon>
        <taxon>Pandoraea</taxon>
    </lineage>
</organism>
<evidence type="ECO:0000313" key="2">
    <source>
        <dbReference type="EMBL" id="SUA90511.1"/>
    </source>
</evidence>
<dbReference type="KEGG" id="ppul:RO07_11285"/>
<dbReference type="RefSeq" id="WP_039407876.1">
    <property type="nucleotide sequence ID" value="NZ_CP010310.2"/>
</dbReference>